<dbReference type="GO" id="GO:0000271">
    <property type="term" value="P:polysaccharide biosynthetic process"/>
    <property type="evidence" value="ECO:0007669"/>
    <property type="project" value="TreeGrafter"/>
</dbReference>
<dbReference type="OrthoDB" id="9777744at2"/>
<dbReference type="GO" id="GO:0030170">
    <property type="term" value="F:pyridoxal phosphate binding"/>
    <property type="evidence" value="ECO:0007669"/>
    <property type="project" value="TreeGrafter"/>
</dbReference>
<protein>
    <submittedName>
        <fullName evidence="4">Aminotransferase DegT</fullName>
    </submittedName>
</protein>
<dbReference type="PANTHER" id="PTHR30244">
    <property type="entry name" value="TRANSAMINASE"/>
    <property type="match status" value="1"/>
</dbReference>
<gene>
    <name evidence="4" type="ORF">BI198_10710</name>
</gene>
<sequence length="372" mass="41927">MDVKFAPVLANANNFPVATIRATPAFCLTDFRQLKQSTDFSHCIYTRNGRAAIGLAAQQLMHSDQPNIVLLPAYHCPALVEPFLWLGYEVRFYPVLSDLSVDEVIFGQFLTKDVSHCLLVSFFGFQQNSKQLITLAAQAGKIVIEDCAHGLVDFLQQLDQPDPAVAARICSINKILPTIEGGLLYLQQPIKIKPKYCSWLEEAKGLAFLLKVPQFIHSLKSKKTPSNLSEKQPQAVASQFKYFNPEDLSSASFRHTKMILQASNFAKIKTKRLANYNYLASGLAEVSAGHCLYVAAGTEAPYVLPFLLNDANDFQRLRMQKIQVLRWEEVAYSQCKVSNDYRSRLIQLPCHHKLKQTELDYIINAMRNLVSH</sequence>
<dbReference type="PANTHER" id="PTHR30244:SF34">
    <property type="entry name" value="DTDP-4-AMINO-4,6-DIDEOXYGALACTOSE TRANSAMINASE"/>
    <property type="match status" value="1"/>
</dbReference>
<dbReference type="STRING" id="1628148.BI198_10710"/>
<evidence type="ECO:0000256" key="2">
    <source>
        <dbReference type="ARBA" id="ARBA00037999"/>
    </source>
</evidence>
<dbReference type="InterPro" id="IPR015422">
    <property type="entry name" value="PyrdxlP-dep_Trfase_small"/>
</dbReference>
<proteinExistence type="inferred from homology"/>
<dbReference type="EMBL" id="MKEK01000001">
    <property type="protein sequence ID" value="OEY69984.1"/>
    <property type="molecule type" value="Genomic_DNA"/>
</dbReference>
<dbReference type="RefSeq" id="WP_070049553.1">
    <property type="nucleotide sequence ID" value="NZ_CBCSDO010000007.1"/>
</dbReference>
<dbReference type="AlphaFoldDB" id="A0A1E7Q714"/>
<accession>A0A1E7Q714</accession>
<keyword evidence="4" id="KW-0808">Transferase</keyword>
<comment type="caution">
    <text evidence="4">The sequence shown here is derived from an EMBL/GenBank/DDBJ whole genome shotgun (WGS) entry which is preliminary data.</text>
</comment>
<dbReference type="GO" id="GO:0008483">
    <property type="term" value="F:transaminase activity"/>
    <property type="evidence" value="ECO:0007669"/>
    <property type="project" value="UniProtKB-KW"/>
</dbReference>
<keyword evidence="4" id="KW-0032">Aminotransferase</keyword>
<evidence type="ECO:0000313" key="5">
    <source>
        <dbReference type="Proteomes" id="UP000242258"/>
    </source>
</evidence>
<dbReference type="InterPro" id="IPR000653">
    <property type="entry name" value="DegT/StrS_aminotransferase"/>
</dbReference>
<dbReference type="Gene3D" id="3.90.1150.10">
    <property type="entry name" value="Aspartate Aminotransferase, domain 1"/>
    <property type="match status" value="1"/>
</dbReference>
<dbReference type="InterPro" id="IPR015421">
    <property type="entry name" value="PyrdxlP-dep_Trfase_major"/>
</dbReference>
<evidence type="ECO:0000313" key="4">
    <source>
        <dbReference type="EMBL" id="OEY69984.1"/>
    </source>
</evidence>
<evidence type="ECO:0000256" key="1">
    <source>
        <dbReference type="ARBA" id="ARBA00022898"/>
    </source>
</evidence>
<evidence type="ECO:0000256" key="3">
    <source>
        <dbReference type="RuleBase" id="RU004508"/>
    </source>
</evidence>
<keyword evidence="1 3" id="KW-0663">Pyridoxal phosphate</keyword>
<dbReference type="SUPFAM" id="SSF53383">
    <property type="entry name" value="PLP-dependent transferases"/>
    <property type="match status" value="1"/>
</dbReference>
<organism evidence="4 5">
    <name type="scientific">Rheinheimera salexigens</name>
    <dbReference type="NCBI Taxonomy" id="1628148"/>
    <lineage>
        <taxon>Bacteria</taxon>
        <taxon>Pseudomonadati</taxon>
        <taxon>Pseudomonadota</taxon>
        <taxon>Gammaproteobacteria</taxon>
        <taxon>Chromatiales</taxon>
        <taxon>Chromatiaceae</taxon>
        <taxon>Rheinheimera</taxon>
    </lineage>
</organism>
<comment type="similarity">
    <text evidence="2 3">Belongs to the DegT/DnrJ/EryC1 family.</text>
</comment>
<keyword evidence="5" id="KW-1185">Reference proteome</keyword>
<dbReference type="Pfam" id="PF01041">
    <property type="entry name" value="DegT_DnrJ_EryC1"/>
    <property type="match status" value="1"/>
</dbReference>
<name>A0A1E7Q714_9GAMM</name>
<dbReference type="Proteomes" id="UP000242258">
    <property type="component" value="Unassembled WGS sequence"/>
</dbReference>
<reference evidence="5" key="1">
    <citation type="submission" date="2016-09" db="EMBL/GenBank/DDBJ databases">
        <authorList>
            <person name="Wan X."/>
            <person name="Hou S."/>
        </authorList>
    </citation>
    <scope>NUCLEOTIDE SEQUENCE [LARGE SCALE GENOMIC DNA]</scope>
    <source>
        <strain evidence="5">KH87</strain>
    </source>
</reference>
<dbReference type="InterPro" id="IPR015424">
    <property type="entry name" value="PyrdxlP-dep_Trfase"/>
</dbReference>
<dbReference type="Gene3D" id="3.40.640.10">
    <property type="entry name" value="Type I PLP-dependent aspartate aminotransferase-like (Major domain)"/>
    <property type="match status" value="1"/>
</dbReference>